<organism evidence="2 3">
    <name type="scientific">Flavobacterium davisii</name>
    <dbReference type="NCBI Taxonomy" id="2906077"/>
    <lineage>
        <taxon>Bacteria</taxon>
        <taxon>Pseudomonadati</taxon>
        <taxon>Bacteroidota</taxon>
        <taxon>Flavobacteriia</taxon>
        <taxon>Flavobacteriales</taxon>
        <taxon>Flavobacteriaceae</taxon>
        <taxon>Flavobacterium</taxon>
    </lineage>
</organism>
<dbReference type="Proteomes" id="UP000197768">
    <property type="component" value="Unassembled WGS sequence"/>
</dbReference>
<proteinExistence type="predicted"/>
<evidence type="ECO:0000313" key="3">
    <source>
        <dbReference type="Proteomes" id="UP000197768"/>
    </source>
</evidence>
<dbReference type="SUPFAM" id="SSF54001">
    <property type="entry name" value="Cysteine proteinases"/>
    <property type="match status" value="1"/>
</dbReference>
<feature type="domain" description="Peptidase C51" evidence="1">
    <location>
        <begin position="46"/>
        <end position="183"/>
    </location>
</feature>
<dbReference type="AlphaFoldDB" id="A0A246GH28"/>
<dbReference type="EMBL" id="MTCZ01000107">
    <property type="protein sequence ID" value="OWP83508.1"/>
    <property type="molecule type" value="Genomic_DNA"/>
</dbReference>
<dbReference type="Gene3D" id="3.90.1720.10">
    <property type="entry name" value="endopeptidase domain like (from Nostoc punctiforme)"/>
    <property type="match status" value="1"/>
</dbReference>
<name>A0A246GH28_9FLAO</name>
<evidence type="ECO:0000313" key="2">
    <source>
        <dbReference type="EMBL" id="OWP83508.1"/>
    </source>
</evidence>
<dbReference type="InterPro" id="IPR007921">
    <property type="entry name" value="CHAP_dom"/>
</dbReference>
<protein>
    <submittedName>
        <fullName evidence="2">CHAP domain-containing protein</fullName>
    </submittedName>
</protein>
<dbReference type="GO" id="GO:0016874">
    <property type="term" value="F:ligase activity"/>
    <property type="evidence" value="ECO:0007669"/>
    <property type="project" value="TreeGrafter"/>
</dbReference>
<dbReference type="Pfam" id="PF05257">
    <property type="entry name" value="CHAP"/>
    <property type="match status" value="1"/>
</dbReference>
<comment type="caution">
    <text evidence="2">The sequence shown here is derived from an EMBL/GenBank/DDBJ whole genome shotgun (WGS) entry which is preliminary data.</text>
</comment>
<reference evidence="2 3" key="1">
    <citation type="journal article" date="2017" name="Infect. Genet. Evol.">
        <title>Comparative genome analysis of fish pathogen Flavobacterium columnare reveals extensive sequence diversity within the species.</title>
        <authorList>
            <person name="Kayansamruaj P."/>
            <person name="Dong H.T."/>
            <person name="Hirono I."/>
            <person name="Kondo H."/>
            <person name="Senapin S."/>
            <person name="Rodkhum C."/>
        </authorList>
    </citation>
    <scope>NUCLEOTIDE SEQUENCE [LARGE SCALE GENOMIC DNA]</scope>
    <source>
        <strain evidence="2 3">1215</strain>
    </source>
</reference>
<accession>A0A246GH28</accession>
<dbReference type="RefSeq" id="WP_088393557.1">
    <property type="nucleotide sequence ID" value="NZ_MTCZ01000107.1"/>
</dbReference>
<gene>
    <name evidence="2" type="ORF">BWK59_10155</name>
</gene>
<dbReference type="PANTHER" id="PTHR30094">
    <property type="entry name" value="BIFUNCTIONAL GLUTATHIONYLSPERMIDINE SYNTHETASE/AMIDASE-RELATED"/>
    <property type="match status" value="1"/>
</dbReference>
<dbReference type="PROSITE" id="PS50911">
    <property type="entry name" value="CHAP"/>
    <property type="match status" value="1"/>
</dbReference>
<sequence>MKKVILLFIGLITIYFLFQVIKKVNLNTKYQIGQALDEFNSVKVYYNGGVGNVEGRNLAQDGYNLGMKYQCVEFIKKYYYEYLNHKMPDTFGNAIDYFDINLKDGELNLKRNLIQYSNPSHSNPKVNDIIIFDKTFLNRYGHVAIISKVKKNKIEIIQQNLGPFESSREIYYLEFKNNLWYINNKRVLGWLSKK</sequence>
<dbReference type="InterPro" id="IPR038765">
    <property type="entry name" value="Papain-like_cys_pep_sf"/>
</dbReference>
<dbReference type="PANTHER" id="PTHR30094:SF0">
    <property type="entry name" value="BIFUNCTIONAL GLUTATHIONYLSPERMIDINE SYNTHETASE_AMIDASE-RELATED"/>
    <property type="match status" value="1"/>
</dbReference>
<dbReference type="InterPro" id="IPR051705">
    <property type="entry name" value="Gsp_Synthetase/Amidase"/>
</dbReference>
<evidence type="ECO:0000259" key="1">
    <source>
        <dbReference type="PROSITE" id="PS50911"/>
    </source>
</evidence>